<proteinExistence type="predicted"/>
<accession>A0ABW4XDR2</accession>
<reference evidence="8" key="1">
    <citation type="journal article" date="2019" name="Int. J. Syst. Evol. Microbiol.">
        <title>The Global Catalogue of Microorganisms (GCM) 10K type strain sequencing project: providing services to taxonomists for standard genome sequencing and annotation.</title>
        <authorList>
            <consortium name="The Broad Institute Genomics Platform"/>
            <consortium name="The Broad Institute Genome Sequencing Center for Infectious Disease"/>
            <person name="Wu L."/>
            <person name="Ma J."/>
        </authorList>
    </citation>
    <scope>NUCLEOTIDE SEQUENCE [LARGE SCALE GENOMIC DNA]</scope>
    <source>
        <strain evidence="8">JCM 3338</strain>
    </source>
</reference>
<dbReference type="RefSeq" id="WP_376877312.1">
    <property type="nucleotide sequence ID" value="NZ_JBHUHP010000014.1"/>
</dbReference>
<sequence>MLNVSPALVRSARRFQLPAWSAAQAGLQMLVAVLSARWLGPSDRGSLVLATTVATLLLLVSGLGVGTGARVVLAEASTWWTWPRYVALAGTMAGPHALVALVVGLPVLGALTDPDPATQVLFVLYSALALTASLLREGLHGRGRHRQGIGLDVGAAAIQLLLTAAVAYAGRLTVATALAIASGCLALTVAGQLAAGQRGSGRMRLGCSWRALVGHGRTLVAFSLPGLVTSLGQSFVIHGDRLVLGAVGSSAAVGVYSAASSLAALAWFIPAAFTGVLTRGVAASGSLEAWERSWKRFVAFSAVLALVTGSLGTVVFPLLLGADYREGASLVAVLSLAAIPYALHQYDSAACQGLRELSAGTLGALTGSVLVVVVLVPVIAAFGATGAAFGMIAVYSAMAVVSRRRLRGLQHRAVGARREAVATRA</sequence>
<organism evidence="7 8">
    <name type="scientific">Blastococcus deserti</name>
    <dbReference type="NCBI Taxonomy" id="2259033"/>
    <lineage>
        <taxon>Bacteria</taxon>
        <taxon>Bacillati</taxon>
        <taxon>Actinomycetota</taxon>
        <taxon>Actinomycetes</taxon>
        <taxon>Geodermatophilales</taxon>
        <taxon>Geodermatophilaceae</taxon>
        <taxon>Blastococcus</taxon>
    </lineage>
</organism>
<evidence type="ECO:0000313" key="8">
    <source>
        <dbReference type="Proteomes" id="UP001597402"/>
    </source>
</evidence>
<evidence type="ECO:0000256" key="2">
    <source>
        <dbReference type="ARBA" id="ARBA00022475"/>
    </source>
</evidence>
<evidence type="ECO:0000313" key="7">
    <source>
        <dbReference type="EMBL" id="MFD2092768.1"/>
    </source>
</evidence>
<keyword evidence="8" id="KW-1185">Reference proteome</keyword>
<evidence type="ECO:0000256" key="1">
    <source>
        <dbReference type="ARBA" id="ARBA00004651"/>
    </source>
</evidence>
<dbReference type="PANTHER" id="PTHR30250">
    <property type="entry name" value="PST FAMILY PREDICTED COLANIC ACID TRANSPORTER"/>
    <property type="match status" value="1"/>
</dbReference>
<feature type="transmembrane region" description="Helical" evidence="6">
    <location>
        <begin position="174"/>
        <end position="195"/>
    </location>
</feature>
<evidence type="ECO:0000256" key="6">
    <source>
        <dbReference type="SAM" id="Phobius"/>
    </source>
</evidence>
<feature type="transmembrane region" description="Helical" evidence="6">
    <location>
        <begin position="256"/>
        <end position="277"/>
    </location>
</feature>
<feature type="transmembrane region" description="Helical" evidence="6">
    <location>
        <begin position="85"/>
        <end position="111"/>
    </location>
</feature>
<evidence type="ECO:0000256" key="3">
    <source>
        <dbReference type="ARBA" id="ARBA00022692"/>
    </source>
</evidence>
<evidence type="ECO:0000256" key="5">
    <source>
        <dbReference type="ARBA" id="ARBA00023136"/>
    </source>
</evidence>
<dbReference type="Pfam" id="PF01943">
    <property type="entry name" value="Polysacc_synt"/>
    <property type="match status" value="1"/>
</dbReference>
<keyword evidence="2" id="KW-1003">Cell membrane</keyword>
<keyword evidence="3 6" id="KW-0812">Transmembrane</keyword>
<feature type="transmembrane region" description="Helical" evidence="6">
    <location>
        <begin position="46"/>
        <end position="73"/>
    </location>
</feature>
<feature type="transmembrane region" description="Helical" evidence="6">
    <location>
        <begin position="216"/>
        <end position="236"/>
    </location>
</feature>
<dbReference type="InterPro" id="IPR050833">
    <property type="entry name" value="Poly_Biosynth_Transport"/>
</dbReference>
<dbReference type="InterPro" id="IPR002797">
    <property type="entry name" value="Polysacc_synth"/>
</dbReference>
<comment type="subcellular location">
    <subcellularLocation>
        <location evidence="1">Cell membrane</location>
        <topology evidence="1">Multi-pass membrane protein</topology>
    </subcellularLocation>
</comment>
<feature type="transmembrane region" description="Helical" evidence="6">
    <location>
        <begin position="148"/>
        <end position="168"/>
    </location>
</feature>
<comment type="caution">
    <text evidence="7">The sequence shown here is derived from an EMBL/GenBank/DDBJ whole genome shotgun (WGS) entry which is preliminary data.</text>
</comment>
<dbReference type="Proteomes" id="UP001597402">
    <property type="component" value="Unassembled WGS sequence"/>
</dbReference>
<evidence type="ECO:0000256" key="4">
    <source>
        <dbReference type="ARBA" id="ARBA00022989"/>
    </source>
</evidence>
<feature type="transmembrane region" description="Helical" evidence="6">
    <location>
        <begin position="382"/>
        <end position="402"/>
    </location>
</feature>
<protein>
    <submittedName>
        <fullName evidence="7">Lipopolysaccharide biosynthesis protein</fullName>
    </submittedName>
</protein>
<name>A0ABW4XDR2_9ACTN</name>
<keyword evidence="5 6" id="KW-0472">Membrane</keyword>
<feature type="transmembrane region" description="Helical" evidence="6">
    <location>
        <begin position="117"/>
        <end position="136"/>
    </location>
</feature>
<feature type="transmembrane region" description="Helical" evidence="6">
    <location>
        <begin position="297"/>
        <end position="321"/>
    </location>
</feature>
<keyword evidence="4 6" id="KW-1133">Transmembrane helix</keyword>
<gene>
    <name evidence="7" type="ORF">ACFSHS_14425</name>
</gene>
<dbReference type="EMBL" id="JBHUHP010000014">
    <property type="protein sequence ID" value="MFD2092768.1"/>
    <property type="molecule type" value="Genomic_DNA"/>
</dbReference>
<feature type="transmembrane region" description="Helical" evidence="6">
    <location>
        <begin position="20"/>
        <end position="40"/>
    </location>
</feature>
<dbReference type="PANTHER" id="PTHR30250:SF11">
    <property type="entry name" value="O-ANTIGEN TRANSPORTER-RELATED"/>
    <property type="match status" value="1"/>
</dbReference>